<sequence>MAESAAATTFHAPSDDDFDIRSNEYGTYAVPKAYHMRVLPKVLERGKVYEPKTIQYIRDSAADGDIVTGGAFIGDFLPALSKAMAPGRLIHTFEPNPLCFEACRRTIALNQLENVRLNAVAVGHKPTKLPLRVEDFEKGEPAAAQSAINARASASDAGYIEVDVKTIDDLVERGRKVTVIHLDIEGFERQALRGAVRIIRNQHPKLVVEGRRTTVEWLERVFPRAGYQMIGAWEKNQIFEAANPAVPRARAGQSGKD</sequence>
<evidence type="ECO:0000313" key="3">
    <source>
        <dbReference type="Proteomes" id="UP000249590"/>
    </source>
</evidence>
<dbReference type="InterPro" id="IPR029063">
    <property type="entry name" value="SAM-dependent_MTases_sf"/>
</dbReference>
<dbReference type="InterPro" id="IPR052514">
    <property type="entry name" value="SAM-dependent_MTase"/>
</dbReference>
<accession>A0A8B2NTT3</accession>
<dbReference type="AlphaFoldDB" id="A0A8B2NTT3"/>
<evidence type="ECO:0000313" key="2">
    <source>
        <dbReference type="EMBL" id="RAI03607.1"/>
    </source>
</evidence>
<dbReference type="PANTHER" id="PTHR34203">
    <property type="entry name" value="METHYLTRANSFERASE, FKBM FAMILY PROTEIN"/>
    <property type="match status" value="1"/>
</dbReference>
<dbReference type="OrthoDB" id="9812600at2"/>
<comment type="caution">
    <text evidence="2">The sequence shown here is derived from an EMBL/GenBank/DDBJ whole genome shotgun (WGS) entry which is preliminary data.</text>
</comment>
<dbReference type="PANTHER" id="PTHR34203:SF15">
    <property type="entry name" value="SLL1173 PROTEIN"/>
    <property type="match status" value="1"/>
</dbReference>
<keyword evidence="3" id="KW-1185">Reference proteome</keyword>
<proteinExistence type="predicted"/>
<dbReference type="EMBL" id="QHHQ01000001">
    <property type="protein sequence ID" value="RAI03607.1"/>
    <property type="molecule type" value="Genomic_DNA"/>
</dbReference>
<dbReference type="NCBIfam" id="TIGR01444">
    <property type="entry name" value="fkbM_fam"/>
    <property type="match status" value="1"/>
</dbReference>
<name>A0A8B2NTT3_9HYPH</name>
<dbReference type="Gene3D" id="3.40.50.150">
    <property type="entry name" value="Vaccinia Virus protein VP39"/>
    <property type="match status" value="1"/>
</dbReference>
<gene>
    <name evidence="2" type="ORF">DLJ53_03720</name>
</gene>
<dbReference type="Proteomes" id="UP000249590">
    <property type="component" value="Unassembled WGS sequence"/>
</dbReference>
<feature type="domain" description="Methyltransferase FkbM" evidence="1">
    <location>
        <begin position="70"/>
        <end position="212"/>
    </location>
</feature>
<reference evidence="2 3" key="1">
    <citation type="submission" date="2018-05" db="EMBL/GenBank/DDBJ databases">
        <title>Acuticoccus sediminis sp. nov., isolated from deep-sea sediment of Indian Ocean.</title>
        <authorList>
            <person name="Liu X."/>
            <person name="Lai Q."/>
            <person name="Du Y."/>
            <person name="Sun F."/>
            <person name="Zhang X."/>
            <person name="Wang S."/>
            <person name="Shao Z."/>
        </authorList>
    </citation>
    <scope>NUCLEOTIDE SEQUENCE [LARGE SCALE GENOMIC DNA]</scope>
    <source>
        <strain evidence="2 3">PTG4-2</strain>
    </source>
</reference>
<dbReference type="RefSeq" id="WP_111342453.1">
    <property type="nucleotide sequence ID" value="NZ_JAIWKD010000001.1"/>
</dbReference>
<evidence type="ECO:0000259" key="1">
    <source>
        <dbReference type="Pfam" id="PF05050"/>
    </source>
</evidence>
<protein>
    <recommendedName>
        <fullName evidence="1">Methyltransferase FkbM domain-containing protein</fullName>
    </recommendedName>
</protein>
<organism evidence="2 3">
    <name type="scientific">Acuticoccus sediminis</name>
    <dbReference type="NCBI Taxonomy" id="2184697"/>
    <lineage>
        <taxon>Bacteria</taxon>
        <taxon>Pseudomonadati</taxon>
        <taxon>Pseudomonadota</taxon>
        <taxon>Alphaproteobacteria</taxon>
        <taxon>Hyphomicrobiales</taxon>
        <taxon>Amorphaceae</taxon>
        <taxon>Acuticoccus</taxon>
    </lineage>
</organism>
<dbReference type="InterPro" id="IPR006342">
    <property type="entry name" value="FkbM_mtfrase"/>
</dbReference>
<dbReference type="SUPFAM" id="SSF53335">
    <property type="entry name" value="S-adenosyl-L-methionine-dependent methyltransferases"/>
    <property type="match status" value="1"/>
</dbReference>
<dbReference type="Pfam" id="PF05050">
    <property type="entry name" value="Methyltransf_21"/>
    <property type="match status" value="1"/>
</dbReference>